<comment type="caution">
    <text evidence="8">The sequence shown here is derived from an EMBL/GenBank/DDBJ whole genome shotgun (WGS) entry which is preliminary data.</text>
</comment>
<feature type="transmembrane region" description="Helical" evidence="7">
    <location>
        <begin position="149"/>
        <end position="173"/>
    </location>
</feature>
<organism evidence="8 9">
    <name type="scientific">Legionella impletisoli</name>
    <dbReference type="NCBI Taxonomy" id="343510"/>
    <lineage>
        <taxon>Bacteria</taxon>
        <taxon>Pseudomonadati</taxon>
        <taxon>Pseudomonadota</taxon>
        <taxon>Gammaproteobacteria</taxon>
        <taxon>Legionellales</taxon>
        <taxon>Legionellaceae</taxon>
        <taxon>Legionella</taxon>
    </lineage>
</organism>
<feature type="transmembrane region" description="Helical" evidence="7">
    <location>
        <begin position="214"/>
        <end position="231"/>
    </location>
</feature>
<evidence type="ECO:0000256" key="3">
    <source>
        <dbReference type="ARBA" id="ARBA00022519"/>
    </source>
</evidence>
<dbReference type="InterPro" id="IPR023679">
    <property type="entry name" value="UPF0761_bac"/>
</dbReference>
<comment type="subcellular location">
    <subcellularLocation>
        <location evidence="1 7">Cell membrane</location>
        <topology evidence="1 7">Multi-pass membrane protein</topology>
    </subcellularLocation>
</comment>
<evidence type="ECO:0000256" key="6">
    <source>
        <dbReference type="ARBA" id="ARBA00023136"/>
    </source>
</evidence>
<feature type="transmembrane region" description="Helical" evidence="7">
    <location>
        <begin position="185"/>
        <end position="207"/>
    </location>
</feature>
<dbReference type="NCBIfam" id="TIGR00765">
    <property type="entry name" value="yihY_not_rbn"/>
    <property type="match status" value="1"/>
</dbReference>
<keyword evidence="4 7" id="KW-0812">Transmembrane</keyword>
<evidence type="ECO:0000256" key="2">
    <source>
        <dbReference type="ARBA" id="ARBA00022475"/>
    </source>
</evidence>
<comment type="similarity">
    <text evidence="7">Belongs to the UPF0761 family.</text>
</comment>
<evidence type="ECO:0000256" key="4">
    <source>
        <dbReference type="ARBA" id="ARBA00022692"/>
    </source>
</evidence>
<feature type="transmembrane region" description="Helical" evidence="7">
    <location>
        <begin position="109"/>
        <end position="128"/>
    </location>
</feature>
<dbReference type="AlphaFoldDB" id="A0A917K0H5"/>
<reference evidence="8" key="1">
    <citation type="journal article" date="2014" name="Int. J. Syst. Evol. Microbiol.">
        <title>Complete genome sequence of Corynebacterium casei LMG S-19264T (=DSM 44701T), isolated from a smear-ripened cheese.</title>
        <authorList>
            <consortium name="US DOE Joint Genome Institute (JGI-PGF)"/>
            <person name="Walter F."/>
            <person name="Albersmeier A."/>
            <person name="Kalinowski J."/>
            <person name="Ruckert C."/>
        </authorList>
    </citation>
    <scope>NUCLEOTIDE SEQUENCE</scope>
    <source>
        <strain evidence="8">JCM 13919</strain>
    </source>
</reference>
<dbReference type="PANTHER" id="PTHR30213">
    <property type="entry name" value="INNER MEMBRANE PROTEIN YHJD"/>
    <property type="match status" value="1"/>
</dbReference>
<dbReference type="GO" id="GO:0005886">
    <property type="term" value="C:plasma membrane"/>
    <property type="evidence" value="ECO:0007669"/>
    <property type="project" value="UniProtKB-SubCell"/>
</dbReference>
<reference evidence="8" key="2">
    <citation type="submission" date="2020-09" db="EMBL/GenBank/DDBJ databases">
        <authorList>
            <person name="Sun Q."/>
            <person name="Ohkuma M."/>
        </authorList>
    </citation>
    <scope>NUCLEOTIDE SEQUENCE</scope>
    <source>
        <strain evidence="8">JCM 13919</strain>
    </source>
</reference>
<evidence type="ECO:0000313" key="9">
    <source>
        <dbReference type="Proteomes" id="UP000630149"/>
    </source>
</evidence>
<keyword evidence="3" id="KW-0997">Cell inner membrane</keyword>
<dbReference type="Pfam" id="PF03631">
    <property type="entry name" value="Virul_fac_BrkB"/>
    <property type="match status" value="1"/>
</dbReference>
<dbReference type="Proteomes" id="UP000630149">
    <property type="component" value="Unassembled WGS sequence"/>
</dbReference>
<feature type="transmembrane region" description="Helical" evidence="7">
    <location>
        <begin position="52"/>
        <end position="72"/>
    </location>
</feature>
<evidence type="ECO:0000256" key="5">
    <source>
        <dbReference type="ARBA" id="ARBA00022989"/>
    </source>
</evidence>
<evidence type="ECO:0000313" key="8">
    <source>
        <dbReference type="EMBL" id="GGI91989.1"/>
    </source>
</evidence>
<proteinExistence type="inferred from homology"/>
<gene>
    <name evidence="8" type="ORF">GCM10007966_20830</name>
</gene>
<keyword evidence="5 7" id="KW-1133">Transmembrane helix</keyword>
<keyword evidence="9" id="KW-1185">Reference proteome</keyword>
<dbReference type="InterPro" id="IPR017039">
    <property type="entry name" value="Virul_fac_BrkB"/>
</dbReference>
<name>A0A917K0H5_9GAMM</name>
<accession>A0A917K0H5</accession>
<protein>
    <recommendedName>
        <fullName evidence="7">UPF0761 membrane protein GCM10007966_20830</fullName>
    </recommendedName>
</protein>
<evidence type="ECO:0000256" key="7">
    <source>
        <dbReference type="HAMAP-Rule" id="MF_00672"/>
    </source>
</evidence>
<evidence type="ECO:0000256" key="1">
    <source>
        <dbReference type="ARBA" id="ARBA00004651"/>
    </source>
</evidence>
<feature type="transmembrane region" description="Helical" evidence="7">
    <location>
        <begin position="251"/>
        <end position="279"/>
    </location>
</feature>
<keyword evidence="2 7" id="KW-1003">Cell membrane</keyword>
<dbReference type="PANTHER" id="PTHR30213:SF0">
    <property type="entry name" value="UPF0761 MEMBRANE PROTEIN YIHY"/>
    <property type="match status" value="1"/>
</dbReference>
<keyword evidence="6 7" id="KW-0472">Membrane</keyword>
<dbReference type="HAMAP" id="MF_00672">
    <property type="entry name" value="UPF0761"/>
    <property type="match status" value="1"/>
</dbReference>
<sequence>MILTLILMNNKDLFHYAKNKLFEAKRFVVFVVNHFIDDDCTYRASALTFTSLLAVVPLMSVGFAILSMFPVFEHLRDPIQDFIFENFVPATGKAVQDYLQMFTKQVSKLSILGVVFLVISALLVMYTIERSMNKIWRVSSARRGTSAFLLYWAILSLGPFLLGLSIAASSYLFSLPFTQRYHTPIALLVFLPSILSLVGFTFLYVVVPNCRVRILHGFLGALVATILFESAKKGFAYYLSQYNTYELLYGAFAIIPIFFVWVYWVWLITLIGAEISYALAVNYERRKGPAVDGFSQALLWLHQLWLAQRDGKSVTLERLINTSKHPFAVDVGDMLAKFIELKLVKTTDEGNYILSRDLDHLTLYELIQLLPYRLPNTEEIVKRDSLFEKHWHTIIAEADQALKENLDLSLNQFFKKSLVVTE</sequence>
<dbReference type="EMBL" id="BMOB01000012">
    <property type="protein sequence ID" value="GGI91989.1"/>
    <property type="molecule type" value="Genomic_DNA"/>
</dbReference>